<sequence length="44" mass="4952">MKTDKNKKAQKTQYSSTLVGNIKNKHISVAPMMDWTSSANNLLK</sequence>
<protein>
    <submittedName>
        <fullName evidence="1">Uncharacterized protein</fullName>
    </submittedName>
</protein>
<gene>
    <name evidence="1" type="ORF">SAMN05216290_0613</name>
</gene>
<evidence type="ECO:0000313" key="2">
    <source>
        <dbReference type="Proteomes" id="UP000199437"/>
    </source>
</evidence>
<dbReference type="AlphaFoldDB" id="A0A1I0MRP0"/>
<dbReference type="Proteomes" id="UP000199437">
    <property type="component" value="Unassembled WGS sequence"/>
</dbReference>
<evidence type="ECO:0000313" key="1">
    <source>
        <dbReference type="EMBL" id="SEV90810.1"/>
    </source>
</evidence>
<accession>A0A1I0MRP0</accession>
<proteinExistence type="predicted"/>
<organism evidence="1 2">
    <name type="scientific">Roseivirga pacifica</name>
    <dbReference type="NCBI Taxonomy" id="1267423"/>
    <lineage>
        <taxon>Bacteria</taxon>
        <taxon>Pseudomonadati</taxon>
        <taxon>Bacteroidota</taxon>
        <taxon>Cytophagia</taxon>
        <taxon>Cytophagales</taxon>
        <taxon>Roseivirgaceae</taxon>
        <taxon>Roseivirga</taxon>
    </lineage>
</organism>
<name>A0A1I0MRP0_9BACT</name>
<reference evidence="2" key="1">
    <citation type="submission" date="2016-10" db="EMBL/GenBank/DDBJ databases">
        <authorList>
            <person name="Varghese N."/>
            <person name="Submissions S."/>
        </authorList>
    </citation>
    <scope>NUCLEOTIDE SEQUENCE [LARGE SCALE GENOMIC DNA]</scope>
    <source>
        <strain evidence="2">CGMCC 1.12402</strain>
    </source>
</reference>
<keyword evidence="2" id="KW-1185">Reference proteome</keyword>
<dbReference type="EMBL" id="FOIR01000001">
    <property type="protein sequence ID" value="SEV90810.1"/>
    <property type="molecule type" value="Genomic_DNA"/>
</dbReference>